<evidence type="ECO:0000256" key="8">
    <source>
        <dbReference type="PROSITE-ProRule" id="PRU00309"/>
    </source>
</evidence>
<evidence type="ECO:0000313" key="13">
    <source>
        <dbReference type="EMBL" id="EFN75976.1"/>
    </source>
</evidence>
<sequence>MVRTCICCKYRVNKLQSDVSLYGFPKDDIVLKKWLSAIGAEKRVCESSRICSRHFKEDDFRYSLVGGNRFLKRGAVPSLHLNGVARDDQLSDSQDSQDKMLIFKEDQSLNNILNIAASQAEEVKTDDHQSLLPSLPDRNEPRNRCKKHLYDVSWEEISTSPVQAKIYWEVAMGKITRQKVVIKTLQQKVRRLKGRIAELQTLVKRKRLVATGKFSEIYERANGVGQGVKALSHGAPSERGRRDFELNVNRTAMRHEAEVAAPGPARCLGVTTLPQLGALFPAGCNRTVRNSVGWIRWTGRMGRCIVRIRAPLRDPQVIEVKVRRLQVGFLKEARCEGAYFQLSDGPDDPDDEAGRYCGHVTGNATRLFLRRGPDLTITLSSDEHFASTNPVIFSAQFSILPVRLALERHRGYSASSSPTCPVECTMRNEQRSCRLTSPGYPSVYPRGIRCRVALESSADRFRIGGQPEDLFDLMNYGEQESCRIENCEDSLEPKSLGQTSSAERLARARDRADARDEPAIGIGDNWPRDNNGQAAAAAGPRRGGEEASERLMRQRHYEKKAARRRGRQYRKEPPNNNKFDASVSRPRLKSGTTRKDQRKLPNRHLAGDFERLAEMAANNAMVPEERKHLEENRWSGNVTCNGDYLALLENVDGKVLEISKFCGAGRVPRVFSRGKNVILEFLARQDGTVMHDGFQVTLLEERLPEARHANCEFVYRSSGRVRESIKSPRSWYPPNTVCTYRFLGRIMERVSIHIKILRNEFAPEKPAETRRDFSLNYCPGNEIAVYNGAQVNGSFLMWSYCDASHWDINNIQVPLTSSGNELLIQYYSAKGSYDGQGFTYAISYRFVRKEQNITARRGRGKYKSISLRPVNLSVLNLNDTDNCNCNFDNRMGTFKNWFVVLVILGIVSFLGAIVTIVALIAKFLKIRSSEKKLLQNAKQ</sequence>
<dbReference type="OMA" id="LMWSYCD"/>
<dbReference type="PANTHER" id="PTHR24251:SF30">
    <property type="entry name" value="MEMBRANE FRIZZLED-RELATED PROTEIN"/>
    <property type="match status" value="1"/>
</dbReference>
<dbReference type="Proteomes" id="UP000008237">
    <property type="component" value="Unassembled WGS sequence"/>
</dbReference>
<evidence type="ECO:0000256" key="10">
    <source>
        <dbReference type="SAM" id="Phobius"/>
    </source>
</evidence>
<dbReference type="GO" id="GO:0003677">
    <property type="term" value="F:DNA binding"/>
    <property type="evidence" value="ECO:0007669"/>
    <property type="project" value="UniProtKB-UniRule"/>
</dbReference>
<keyword evidence="10" id="KW-0472">Membrane</keyword>
<evidence type="ECO:0000256" key="2">
    <source>
        <dbReference type="ARBA" id="ARBA00022737"/>
    </source>
</evidence>
<keyword evidence="5 8" id="KW-0238">DNA-binding</keyword>
<feature type="disulfide bond" evidence="7">
    <location>
        <begin position="711"/>
        <end position="738"/>
    </location>
</feature>
<evidence type="ECO:0000256" key="4">
    <source>
        <dbReference type="ARBA" id="ARBA00022833"/>
    </source>
</evidence>
<evidence type="ECO:0000313" key="14">
    <source>
        <dbReference type="Proteomes" id="UP000008237"/>
    </source>
</evidence>
<dbReference type="OrthoDB" id="7658006at2759"/>
<gene>
    <name evidence="13" type="ORF">EAI_17262</name>
</gene>
<dbReference type="PROSITE" id="PS50950">
    <property type="entry name" value="ZF_THAP"/>
    <property type="match status" value="1"/>
</dbReference>
<dbReference type="PROSITE" id="PS01180">
    <property type="entry name" value="CUB"/>
    <property type="match status" value="2"/>
</dbReference>
<keyword evidence="14" id="KW-1185">Reference proteome</keyword>
<dbReference type="InParanoid" id="E2C7U1"/>
<name>E2C7U1_HARSA</name>
<feature type="transmembrane region" description="Helical" evidence="10">
    <location>
        <begin position="897"/>
        <end position="924"/>
    </location>
</feature>
<comment type="caution">
    <text evidence="7">Lacks conserved residue(s) required for the propagation of feature annotation.</text>
</comment>
<keyword evidence="6 7" id="KW-1015">Disulfide bond</keyword>
<keyword evidence="10" id="KW-0812">Transmembrane</keyword>
<evidence type="ECO:0000256" key="1">
    <source>
        <dbReference type="ARBA" id="ARBA00022723"/>
    </source>
</evidence>
<dbReference type="SMART" id="SM00980">
    <property type="entry name" value="THAP"/>
    <property type="match status" value="1"/>
</dbReference>
<dbReference type="SUPFAM" id="SSF57716">
    <property type="entry name" value="Glucocorticoid receptor-like (DNA-binding domain)"/>
    <property type="match status" value="1"/>
</dbReference>
<dbReference type="Gene3D" id="2.60.120.290">
    <property type="entry name" value="Spermadhesin, CUB domain"/>
    <property type="match status" value="2"/>
</dbReference>
<dbReference type="InterPro" id="IPR035914">
    <property type="entry name" value="Sperma_CUB_dom_sf"/>
</dbReference>
<proteinExistence type="predicted"/>
<dbReference type="GO" id="GO:0008270">
    <property type="term" value="F:zinc ion binding"/>
    <property type="evidence" value="ECO:0007669"/>
    <property type="project" value="UniProtKB-KW"/>
</dbReference>
<feature type="compositionally biased region" description="Basic and acidic residues" evidence="9">
    <location>
        <begin position="504"/>
        <end position="518"/>
    </location>
</feature>
<feature type="region of interest" description="Disordered" evidence="9">
    <location>
        <begin position="489"/>
        <end position="602"/>
    </location>
</feature>
<dbReference type="CDD" id="cd00041">
    <property type="entry name" value="CUB"/>
    <property type="match status" value="1"/>
</dbReference>
<feature type="compositionally biased region" description="Basic and acidic residues" evidence="9">
    <location>
        <begin position="593"/>
        <end position="602"/>
    </location>
</feature>
<keyword evidence="1" id="KW-0479">Metal-binding</keyword>
<protein>
    <recommendedName>
        <fullName evidence="15">CUB domain-containing protein</fullName>
    </recommendedName>
</protein>
<dbReference type="Gene3D" id="6.20.210.20">
    <property type="entry name" value="THAP domain"/>
    <property type="match status" value="1"/>
</dbReference>
<keyword evidence="2" id="KW-0677">Repeat</keyword>
<organism evidence="14">
    <name type="scientific">Harpegnathos saltator</name>
    <name type="common">Jerdon's jumping ant</name>
    <dbReference type="NCBI Taxonomy" id="610380"/>
    <lineage>
        <taxon>Eukaryota</taxon>
        <taxon>Metazoa</taxon>
        <taxon>Ecdysozoa</taxon>
        <taxon>Arthropoda</taxon>
        <taxon>Hexapoda</taxon>
        <taxon>Insecta</taxon>
        <taxon>Pterygota</taxon>
        <taxon>Neoptera</taxon>
        <taxon>Endopterygota</taxon>
        <taxon>Hymenoptera</taxon>
        <taxon>Apocrita</taxon>
        <taxon>Aculeata</taxon>
        <taxon>Formicoidea</taxon>
        <taxon>Formicidae</taxon>
        <taxon>Ponerinae</taxon>
        <taxon>Ponerini</taxon>
        <taxon>Harpegnathos</taxon>
    </lineage>
</organism>
<feature type="domain" description="THAP-type" evidence="12">
    <location>
        <begin position="1"/>
        <end position="80"/>
    </location>
</feature>
<evidence type="ECO:0000259" key="12">
    <source>
        <dbReference type="PROSITE" id="PS50950"/>
    </source>
</evidence>
<accession>E2C7U1</accession>
<keyword evidence="4" id="KW-0862">Zinc</keyword>
<evidence type="ECO:0000259" key="11">
    <source>
        <dbReference type="PROSITE" id="PS01180"/>
    </source>
</evidence>
<dbReference type="PANTHER" id="PTHR24251">
    <property type="entry name" value="OVOCHYMASE-RELATED"/>
    <property type="match status" value="1"/>
</dbReference>
<evidence type="ECO:0000256" key="7">
    <source>
        <dbReference type="PROSITE-ProRule" id="PRU00059"/>
    </source>
</evidence>
<dbReference type="AlphaFoldDB" id="E2C7U1"/>
<dbReference type="SMART" id="SM00692">
    <property type="entry name" value="DM3"/>
    <property type="match status" value="1"/>
</dbReference>
<dbReference type="STRING" id="610380.E2C7U1"/>
<dbReference type="SMART" id="SM00042">
    <property type="entry name" value="CUB"/>
    <property type="match status" value="1"/>
</dbReference>
<dbReference type="InterPro" id="IPR006612">
    <property type="entry name" value="THAP_Znf"/>
</dbReference>
<keyword evidence="10" id="KW-1133">Transmembrane helix</keyword>
<dbReference type="InterPro" id="IPR000859">
    <property type="entry name" value="CUB_dom"/>
</dbReference>
<evidence type="ECO:0000256" key="5">
    <source>
        <dbReference type="ARBA" id="ARBA00023125"/>
    </source>
</evidence>
<feature type="compositionally biased region" description="Basic residues" evidence="9">
    <location>
        <begin position="553"/>
        <end position="568"/>
    </location>
</feature>
<dbReference type="InterPro" id="IPR038441">
    <property type="entry name" value="THAP_Znf_sf"/>
</dbReference>
<keyword evidence="3 8" id="KW-0863">Zinc-finger</keyword>
<dbReference type="EMBL" id="GL453466">
    <property type="protein sequence ID" value="EFN75976.1"/>
    <property type="molecule type" value="Genomic_DNA"/>
</dbReference>
<evidence type="ECO:0000256" key="6">
    <source>
        <dbReference type="ARBA" id="ARBA00023157"/>
    </source>
</evidence>
<feature type="domain" description="CUB" evidence="11">
    <location>
        <begin position="284"/>
        <end position="400"/>
    </location>
</feature>
<feature type="domain" description="CUB" evidence="11">
    <location>
        <begin position="711"/>
        <end position="845"/>
    </location>
</feature>
<feature type="compositionally biased region" description="Basic and acidic residues" evidence="9">
    <location>
        <begin position="542"/>
        <end position="552"/>
    </location>
</feature>
<dbReference type="Pfam" id="PF05485">
    <property type="entry name" value="THAP"/>
    <property type="match status" value="1"/>
</dbReference>
<evidence type="ECO:0000256" key="3">
    <source>
        <dbReference type="ARBA" id="ARBA00022771"/>
    </source>
</evidence>
<evidence type="ECO:0000256" key="9">
    <source>
        <dbReference type="SAM" id="MobiDB-lite"/>
    </source>
</evidence>
<reference evidence="13 14" key="1">
    <citation type="journal article" date="2010" name="Science">
        <title>Genomic comparison of the ants Camponotus floridanus and Harpegnathos saltator.</title>
        <authorList>
            <person name="Bonasio R."/>
            <person name="Zhang G."/>
            <person name="Ye C."/>
            <person name="Mutti N.S."/>
            <person name="Fang X."/>
            <person name="Qin N."/>
            <person name="Donahue G."/>
            <person name="Yang P."/>
            <person name="Li Q."/>
            <person name="Li C."/>
            <person name="Zhang P."/>
            <person name="Huang Z."/>
            <person name="Berger S.L."/>
            <person name="Reinberg D."/>
            <person name="Wang J."/>
            <person name="Liebig J."/>
        </authorList>
    </citation>
    <scope>NUCLEOTIDE SEQUENCE [LARGE SCALE GENOMIC DNA]</scope>
    <source>
        <strain evidence="13 14">R22 G/1</strain>
    </source>
</reference>
<dbReference type="SUPFAM" id="SSF49854">
    <property type="entry name" value="Spermadhesin, CUB domain"/>
    <property type="match status" value="3"/>
</dbReference>
<evidence type="ECO:0008006" key="15">
    <source>
        <dbReference type="Google" id="ProtNLM"/>
    </source>
</evidence>